<sequence>MFVTKISAKSTAEEVVGYFQTDLTGKVAIVTGSNSGIGMETARVLSLVGAKVIMPCRTLDRSNEAIVKIKQTVPNADLVPMQLDLSDFASVRSFAELFLSLGLPLHMLINNAGLILNERILTVDGYETTFQVNHLGHFLLVDLLTPRLVSSGASRIIIVSSSGQSTFLPSTGIDFNNLNSDTKKYSAMEAYCQSKLANIHHAKELQQRLKDTGVKVACVHPGCIVTQLGRQFSYADVWDLICRLRWSRIEWDAYKTIEQGASTTVYCAVVPDLEKGKFYINNNVSTRFLNEQADSIELARKLWQISIDMTQVVK</sequence>
<dbReference type="CDD" id="cd05327">
    <property type="entry name" value="retinol-DH_like_SDR_c_like"/>
    <property type="match status" value="1"/>
</dbReference>
<accession>A0ABP9XMF1</accession>
<dbReference type="InterPro" id="IPR002347">
    <property type="entry name" value="SDR_fam"/>
</dbReference>
<proteinExistence type="inferred from homology"/>
<name>A0ABP9XMF1_9FUNG</name>
<dbReference type="InterPro" id="IPR036291">
    <property type="entry name" value="NAD(P)-bd_dom_sf"/>
</dbReference>
<gene>
    <name evidence="3" type="ORF">HPULCUR_001299</name>
</gene>
<dbReference type="PANTHER" id="PTHR24320">
    <property type="entry name" value="RETINOL DEHYDROGENASE"/>
    <property type="match status" value="1"/>
</dbReference>
<keyword evidence="2" id="KW-0560">Oxidoreductase</keyword>
<dbReference type="PANTHER" id="PTHR24320:SF148">
    <property type="entry name" value="NAD(P)-BINDING ROSSMANN-FOLD SUPERFAMILY PROTEIN"/>
    <property type="match status" value="1"/>
</dbReference>
<dbReference type="Gene3D" id="3.40.50.720">
    <property type="entry name" value="NAD(P)-binding Rossmann-like Domain"/>
    <property type="match status" value="1"/>
</dbReference>
<evidence type="ECO:0000256" key="2">
    <source>
        <dbReference type="ARBA" id="ARBA00023002"/>
    </source>
</evidence>
<organism evidence="3 4">
    <name type="scientific">Helicostylum pulchrum</name>
    <dbReference type="NCBI Taxonomy" id="562976"/>
    <lineage>
        <taxon>Eukaryota</taxon>
        <taxon>Fungi</taxon>
        <taxon>Fungi incertae sedis</taxon>
        <taxon>Mucoromycota</taxon>
        <taxon>Mucoromycotina</taxon>
        <taxon>Mucoromycetes</taxon>
        <taxon>Mucorales</taxon>
        <taxon>Mucorineae</taxon>
        <taxon>Mucoraceae</taxon>
        <taxon>Helicostylum</taxon>
    </lineage>
</organism>
<dbReference type="Pfam" id="PF00106">
    <property type="entry name" value="adh_short"/>
    <property type="match status" value="2"/>
</dbReference>
<reference evidence="3 4" key="1">
    <citation type="submission" date="2024-04" db="EMBL/GenBank/DDBJ databases">
        <title>genome sequences of Mucor flavus KT1a and Helicostylum pulchrum KT1b strains isolation_sourced from the surface of a dry-aged beef.</title>
        <authorList>
            <person name="Toyotome T."/>
            <person name="Hosono M."/>
            <person name="Torimaru M."/>
            <person name="Fukuda K."/>
            <person name="Mikami N."/>
        </authorList>
    </citation>
    <scope>NUCLEOTIDE SEQUENCE [LARGE SCALE GENOMIC DNA]</scope>
    <source>
        <strain evidence="3 4">KT1b</strain>
    </source>
</reference>
<dbReference type="PRINTS" id="PR00081">
    <property type="entry name" value="GDHRDH"/>
</dbReference>
<evidence type="ECO:0000313" key="3">
    <source>
        <dbReference type="EMBL" id="GAA5795934.1"/>
    </source>
</evidence>
<dbReference type="EMBL" id="BAABUJ010000005">
    <property type="protein sequence ID" value="GAA5795934.1"/>
    <property type="molecule type" value="Genomic_DNA"/>
</dbReference>
<evidence type="ECO:0000313" key="4">
    <source>
        <dbReference type="Proteomes" id="UP001476247"/>
    </source>
</evidence>
<comment type="similarity">
    <text evidence="1">Belongs to the short-chain dehydrogenases/reductases (SDR) family.</text>
</comment>
<keyword evidence="4" id="KW-1185">Reference proteome</keyword>
<comment type="caution">
    <text evidence="3">The sequence shown here is derived from an EMBL/GenBank/DDBJ whole genome shotgun (WGS) entry which is preliminary data.</text>
</comment>
<dbReference type="Proteomes" id="UP001476247">
    <property type="component" value="Unassembled WGS sequence"/>
</dbReference>
<dbReference type="SUPFAM" id="SSF51735">
    <property type="entry name" value="NAD(P)-binding Rossmann-fold domains"/>
    <property type="match status" value="1"/>
</dbReference>
<evidence type="ECO:0000256" key="1">
    <source>
        <dbReference type="ARBA" id="ARBA00006484"/>
    </source>
</evidence>
<protein>
    <submittedName>
        <fullName evidence="3">Uncharacterized protein</fullName>
    </submittedName>
</protein>